<feature type="compositionally biased region" description="Polar residues" evidence="1">
    <location>
        <begin position="186"/>
        <end position="197"/>
    </location>
</feature>
<reference evidence="2" key="1">
    <citation type="submission" date="2022-03" db="EMBL/GenBank/DDBJ databases">
        <authorList>
            <person name="Martin H S."/>
        </authorList>
    </citation>
    <scope>NUCLEOTIDE SEQUENCE</scope>
</reference>
<feature type="region of interest" description="Disordered" evidence="1">
    <location>
        <begin position="137"/>
        <end position="197"/>
    </location>
</feature>
<evidence type="ECO:0000313" key="2">
    <source>
        <dbReference type="EMBL" id="CAH2044741.1"/>
    </source>
</evidence>
<feature type="compositionally biased region" description="Basic residues" evidence="1">
    <location>
        <begin position="153"/>
        <end position="167"/>
    </location>
</feature>
<feature type="compositionally biased region" description="Basic and acidic residues" evidence="1">
    <location>
        <begin position="168"/>
        <end position="179"/>
    </location>
</feature>
<proteinExistence type="predicted"/>
<evidence type="ECO:0000256" key="1">
    <source>
        <dbReference type="SAM" id="MobiDB-lite"/>
    </source>
</evidence>
<organism evidence="2 3">
    <name type="scientific">Iphiclides podalirius</name>
    <name type="common">scarce swallowtail</name>
    <dbReference type="NCBI Taxonomy" id="110791"/>
    <lineage>
        <taxon>Eukaryota</taxon>
        <taxon>Metazoa</taxon>
        <taxon>Ecdysozoa</taxon>
        <taxon>Arthropoda</taxon>
        <taxon>Hexapoda</taxon>
        <taxon>Insecta</taxon>
        <taxon>Pterygota</taxon>
        <taxon>Neoptera</taxon>
        <taxon>Endopterygota</taxon>
        <taxon>Lepidoptera</taxon>
        <taxon>Glossata</taxon>
        <taxon>Ditrysia</taxon>
        <taxon>Papilionoidea</taxon>
        <taxon>Papilionidae</taxon>
        <taxon>Papilioninae</taxon>
        <taxon>Iphiclides</taxon>
    </lineage>
</organism>
<accession>A0ABN8I3J0</accession>
<protein>
    <submittedName>
        <fullName evidence="2">Uncharacterized protein</fullName>
    </submittedName>
</protein>
<keyword evidence="3" id="KW-1185">Reference proteome</keyword>
<gene>
    <name evidence="2" type="ORF">IPOD504_LOCUS4767</name>
</gene>
<feature type="non-terminal residue" evidence="2">
    <location>
        <position position="1"/>
    </location>
</feature>
<dbReference type="Proteomes" id="UP000837857">
    <property type="component" value="Chromosome 16"/>
</dbReference>
<evidence type="ECO:0000313" key="3">
    <source>
        <dbReference type="Proteomes" id="UP000837857"/>
    </source>
</evidence>
<dbReference type="EMBL" id="OW152828">
    <property type="protein sequence ID" value="CAH2044741.1"/>
    <property type="molecule type" value="Genomic_DNA"/>
</dbReference>
<name>A0ABN8I3J0_9NEOP</name>
<feature type="region of interest" description="Disordered" evidence="1">
    <location>
        <begin position="39"/>
        <end position="76"/>
    </location>
</feature>
<sequence length="217" mass="23631">MGLSLTPRFLAIANLPCAIETTGLTEPLPADVRISKREAATKRANEQSPFETSIRVDTNLRRRKRPAGSEAATGLGNEIGPALCRRSVSLVPLYRIELTCRDLCAASGQMADSRSNPNIAIASNTLAMVSKNKLCAAPASNTPRFPGKLEPSRRRRHGARHPPKRCRERSPRTGAERPPPHATSAFGHTTTRPLGNSRQTALTSGLMEQITYNCQRL</sequence>